<dbReference type="AlphaFoldDB" id="A0A1D9GJ10"/>
<gene>
    <name evidence="2" type="ORF">BKP64_05270</name>
</gene>
<dbReference type="Proteomes" id="UP000177445">
    <property type="component" value="Chromosome"/>
</dbReference>
<organism evidence="2 3">
    <name type="scientific">Marinobacter salinus</name>
    <dbReference type="NCBI Taxonomy" id="1874317"/>
    <lineage>
        <taxon>Bacteria</taxon>
        <taxon>Pseudomonadati</taxon>
        <taxon>Pseudomonadota</taxon>
        <taxon>Gammaproteobacteria</taxon>
        <taxon>Pseudomonadales</taxon>
        <taxon>Marinobacteraceae</taxon>
        <taxon>Marinobacter</taxon>
    </lineage>
</organism>
<evidence type="ECO:0000256" key="1">
    <source>
        <dbReference type="SAM" id="SignalP"/>
    </source>
</evidence>
<name>A0A1D9GJ10_9GAMM</name>
<protein>
    <submittedName>
        <fullName evidence="2">Uncharacterized protein</fullName>
    </submittedName>
</protein>
<feature type="signal peptide" evidence="1">
    <location>
        <begin position="1"/>
        <end position="21"/>
    </location>
</feature>
<dbReference type="STRING" id="1874317.BKP64_05270"/>
<dbReference type="EMBL" id="CP017715">
    <property type="protein sequence ID" value="AOY87627.1"/>
    <property type="molecule type" value="Genomic_DNA"/>
</dbReference>
<evidence type="ECO:0000313" key="3">
    <source>
        <dbReference type="Proteomes" id="UP000177445"/>
    </source>
</evidence>
<keyword evidence="3" id="KW-1185">Reference proteome</keyword>
<reference evidence="2 3" key="1">
    <citation type="submission" date="2016-10" db="EMBL/GenBank/DDBJ databases">
        <title>Marinobacter salinus sp. nov., a moderately halophilic bacterium isolated from a tidal flat environment.</title>
        <authorList>
            <person name="Park S.-J."/>
        </authorList>
    </citation>
    <scope>NUCLEOTIDE SEQUENCE [LARGE SCALE GENOMIC DNA]</scope>
    <source>
        <strain evidence="2 3">Hb8</strain>
    </source>
</reference>
<feature type="chain" id="PRO_5009441911" evidence="1">
    <location>
        <begin position="22"/>
        <end position="248"/>
    </location>
</feature>
<accession>A0A1D9GJ10</accession>
<dbReference type="RefSeq" id="WP_070966915.1">
    <property type="nucleotide sequence ID" value="NZ_CP017715.1"/>
</dbReference>
<dbReference type="KEGG" id="msq:BKP64_05270"/>
<evidence type="ECO:0000313" key="2">
    <source>
        <dbReference type="EMBL" id="AOY87627.1"/>
    </source>
</evidence>
<keyword evidence="1" id="KW-0732">Signal</keyword>
<sequence length="248" mass="27713">MNIVSGISVALLTFVAAPALAATLNFSGTAKTPDGKILYQEIHSAEGACIDGLFQPKSDQIHYRRPETGEVFASKALEYQGSVLRPVVDFRQPDFSESLNIRYPDPGLLVIDWQMPQGETRTFDVPYSSDVVVDAGFDNLVRRHWNELVNGQTTEFRFLGPTRGEHYPFVLEPTENADIRADYVFQIRPTGMVLRFLVDPIILGYNSSGALTDYLGLTNIRESADSNYTAHIRYSVDTWPECELTPSN</sequence>
<proteinExistence type="predicted"/>